<feature type="compositionally biased region" description="Basic and acidic residues" evidence="1">
    <location>
        <begin position="89"/>
        <end position="100"/>
    </location>
</feature>
<protein>
    <submittedName>
        <fullName evidence="2">(northern house mosquito) hypothetical protein</fullName>
    </submittedName>
</protein>
<proteinExistence type="predicted"/>
<dbReference type="AlphaFoldDB" id="A0A8D8I6L0"/>
<feature type="region of interest" description="Disordered" evidence="1">
    <location>
        <begin position="1"/>
        <end position="108"/>
    </location>
</feature>
<dbReference type="EMBL" id="HBUE01234887">
    <property type="protein sequence ID" value="CAG6546658.1"/>
    <property type="molecule type" value="Transcribed_RNA"/>
</dbReference>
<dbReference type="EMBL" id="HBUE01234882">
    <property type="protein sequence ID" value="CAG6546647.1"/>
    <property type="molecule type" value="Transcribed_RNA"/>
</dbReference>
<reference evidence="2" key="1">
    <citation type="submission" date="2021-05" db="EMBL/GenBank/DDBJ databases">
        <authorList>
            <person name="Alioto T."/>
            <person name="Alioto T."/>
            <person name="Gomez Garrido J."/>
        </authorList>
    </citation>
    <scope>NUCLEOTIDE SEQUENCE</scope>
</reference>
<feature type="compositionally biased region" description="Basic and acidic residues" evidence="1">
    <location>
        <begin position="23"/>
        <end position="33"/>
    </location>
</feature>
<dbReference type="EMBL" id="HBUE01341785">
    <property type="protein sequence ID" value="CAG6598830.1"/>
    <property type="molecule type" value="Transcribed_RNA"/>
</dbReference>
<organism evidence="2">
    <name type="scientific">Culex pipiens</name>
    <name type="common">House mosquito</name>
    <dbReference type="NCBI Taxonomy" id="7175"/>
    <lineage>
        <taxon>Eukaryota</taxon>
        <taxon>Metazoa</taxon>
        <taxon>Ecdysozoa</taxon>
        <taxon>Arthropoda</taxon>
        <taxon>Hexapoda</taxon>
        <taxon>Insecta</taxon>
        <taxon>Pterygota</taxon>
        <taxon>Neoptera</taxon>
        <taxon>Endopterygota</taxon>
        <taxon>Diptera</taxon>
        <taxon>Nematocera</taxon>
        <taxon>Culicoidea</taxon>
        <taxon>Culicidae</taxon>
        <taxon>Culicinae</taxon>
        <taxon>Culicini</taxon>
        <taxon>Culex</taxon>
        <taxon>Culex</taxon>
    </lineage>
</organism>
<evidence type="ECO:0000313" key="2">
    <source>
        <dbReference type="EMBL" id="CAG6546647.1"/>
    </source>
</evidence>
<name>A0A8D8I6L0_CULPI</name>
<dbReference type="EMBL" id="HBUE01341790">
    <property type="protein sequence ID" value="CAG6598841.1"/>
    <property type="molecule type" value="Transcribed_RNA"/>
</dbReference>
<sequence length="108" mass="12207">MPGEEKVRFGADGTIGHVRAASRWRESRTKHPDSAGQDGFLQHLDRQRQGHRVHLGGSNRSRRGDLPEKQGRRSHAGGCPRRIQQQPDEEGHSRNSDNRRSAPCGRQR</sequence>
<accession>A0A8D8I6L0</accession>
<feature type="compositionally biased region" description="Basic and acidic residues" evidence="1">
    <location>
        <begin position="62"/>
        <end position="71"/>
    </location>
</feature>
<evidence type="ECO:0000256" key="1">
    <source>
        <dbReference type="SAM" id="MobiDB-lite"/>
    </source>
</evidence>